<reference evidence="2 3" key="2">
    <citation type="journal article" date="2022" name="Mol. Biol. Evol.">
        <title>Comparative Genomics Reveals Insights into the Divergent Evolution of Astigmatic Mites and Household Pest Adaptations.</title>
        <authorList>
            <person name="Xiong Q."/>
            <person name="Wan A.T."/>
            <person name="Liu X."/>
            <person name="Fung C.S."/>
            <person name="Xiao X."/>
            <person name="Malainual N."/>
            <person name="Hou J."/>
            <person name="Wang L."/>
            <person name="Wang M."/>
            <person name="Yang K.Y."/>
            <person name="Cui Y."/>
            <person name="Leung E.L."/>
            <person name="Nong W."/>
            <person name="Shin S.K."/>
            <person name="Au S.W."/>
            <person name="Jeong K.Y."/>
            <person name="Chew F.T."/>
            <person name="Hui J.H."/>
            <person name="Leung T.F."/>
            <person name="Tungtrongchitr A."/>
            <person name="Zhong N."/>
            <person name="Liu Z."/>
            <person name="Tsui S.K."/>
        </authorList>
    </citation>
    <scope>NUCLEOTIDE SEQUENCE [LARGE SCALE GENOMIC DNA]</scope>
    <source>
        <strain evidence="2">Derp</strain>
    </source>
</reference>
<evidence type="ECO:0000313" key="3">
    <source>
        <dbReference type="Proteomes" id="UP000887458"/>
    </source>
</evidence>
<keyword evidence="1" id="KW-1133">Transmembrane helix</keyword>
<dbReference type="EMBL" id="NJHN03000051">
    <property type="protein sequence ID" value="KAH9420344.1"/>
    <property type="molecule type" value="Genomic_DNA"/>
</dbReference>
<reference evidence="2 3" key="1">
    <citation type="journal article" date="2018" name="J. Allergy Clin. Immunol.">
        <title>High-quality assembly of Dermatophagoides pteronyssinus genome and transcriptome reveals a wide range of novel allergens.</title>
        <authorList>
            <person name="Liu X.Y."/>
            <person name="Yang K.Y."/>
            <person name="Wang M.Q."/>
            <person name="Kwok J.S."/>
            <person name="Zeng X."/>
            <person name="Yang Z."/>
            <person name="Xiao X.J."/>
            <person name="Lau C.P."/>
            <person name="Li Y."/>
            <person name="Huang Z.M."/>
            <person name="Ba J.G."/>
            <person name="Yim A.K."/>
            <person name="Ouyang C.Y."/>
            <person name="Ngai S.M."/>
            <person name="Chan T.F."/>
            <person name="Leung E.L."/>
            <person name="Liu L."/>
            <person name="Liu Z.G."/>
            <person name="Tsui S.K."/>
        </authorList>
    </citation>
    <scope>NUCLEOTIDE SEQUENCE [LARGE SCALE GENOMIC DNA]</scope>
    <source>
        <strain evidence="2">Derp</strain>
    </source>
</reference>
<keyword evidence="1" id="KW-0812">Transmembrane</keyword>
<gene>
    <name evidence="2" type="ORF">DERP_011262</name>
</gene>
<proteinExistence type="predicted"/>
<dbReference type="Proteomes" id="UP000887458">
    <property type="component" value="Unassembled WGS sequence"/>
</dbReference>
<feature type="transmembrane region" description="Helical" evidence="1">
    <location>
        <begin position="12"/>
        <end position="30"/>
    </location>
</feature>
<evidence type="ECO:0000256" key="1">
    <source>
        <dbReference type="SAM" id="Phobius"/>
    </source>
</evidence>
<keyword evidence="1" id="KW-0472">Membrane</keyword>
<evidence type="ECO:0000313" key="2">
    <source>
        <dbReference type="EMBL" id="KAH9420344.1"/>
    </source>
</evidence>
<name>A0ABQ8JCM2_DERPT</name>
<organism evidence="2 3">
    <name type="scientific">Dermatophagoides pteronyssinus</name>
    <name type="common">European house dust mite</name>
    <dbReference type="NCBI Taxonomy" id="6956"/>
    <lineage>
        <taxon>Eukaryota</taxon>
        <taxon>Metazoa</taxon>
        <taxon>Ecdysozoa</taxon>
        <taxon>Arthropoda</taxon>
        <taxon>Chelicerata</taxon>
        <taxon>Arachnida</taxon>
        <taxon>Acari</taxon>
        <taxon>Acariformes</taxon>
        <taxon>Sarcoptiformes</taxon>
        <taxon>Astigmata</taxon>
        <taxon>Psoroptidia</taxon>
        <taxon>Analgoidea</taxon>
        <taxon>Pyroglyphidae</taxon>
        <taxon>Dermatophagoidinae</taxon>
        <taxon>Dermatophagoides</taxon>
    </lineage>
</organism>
<comment type="caution">
    <text evidence="2">The sequence shown here is derived from an EMBL/GenBank/DDBJ whole genome shotgun (WGS) entry which is preliminary data.</text>
</comment>
<sequence>MICILEFLVVNVYNNIIYLYIPYLFIYLFMEINKQQQQQKGSSSLSVNNKLEWFFTFFLFLSNKNFEPKIFKHQIFTYWKIFFRSFRFGEWNFETSTEYSSCRLFQ</sequence>
<protein>
    <submittedName>
        <fullName evidence="2">Uncharacterized protein</fullName>
    </submittedName>
</protein>
<accession>A0ABQ8JCM2</accession>
<keyword evidence="3" id="KW-1185">Reference proteome</keyword>